<dbReference type="PANTHER" id="PTHR30353">
    <property type="entry name" value="INNER MEMBRANE PROTEIN DEDA-RELATED"/>
    <property type="match status" value="1"/>
</dbReference>
<dbReference type="EMBL" id="PQSP01000001">
    <property type="protein sequence ID" value="RUS67620.1"/>
    <property type="molecule type" value="Genomic_DNA"/>
</dbReference>
<comment type="similarity">
    <text evidence="2 7">Belongs to the DedA family.</text>
</comment>
<dbReference type="InterPro" id="IPR032816">
    <property type="entry name" value="VTT_dom"/>
</dbReference>
<sequence length="226" mass="25584">MEIWDIVVASFSFLLDFVLHIDEHLYAFVSQYGNWVYALLFLIIFVETGVVVMPFLPGDSLLFVVGAMAGAGMIDLPLAMGLMFTAAFLGDQCNYTIGHWLGPRVFKWENSRFFNRKAFDAAHRFYEKHGGITVIVARFMPFIRTFVPFVAGVAHMTRSRFVFFNLIGAMIWVVGVTSIGYWFGGHEMIQRHFEKVIWALIIIPGLIALIGGWRAGRHKHDAPTSS</sequence>
<dbReference type="OrthoDB" id="9813426at2"/>
<feature type="transmembrane region" description="Helical" evidence="7">
    <location>
        <begin position="62"/>
        <end position="89"/>
    </location>
</feature>
<proteinExistence type="inferred from homology"/>
<evidence type="ECO:0000256" key="7">
    <source>
        <dbReference type="RuleBase" id="RU367016"/>
    </source>
</evidence>
<comment type="caution">
    <text evidence="9">The sequence shown here is derived from an EMBL/GenBank/DDBJ whole genome shotgun (WGS) entry which is preliminary data.</text>
</comment>
<dbReference type="Pfam" id="PF09335">
    <property type="entry name" value="VTT_dom"/>
    <property type="match status" value="1"/>
</dbReference>
<keyword evidence="4 7" id="KW-0812">Transmembrane</keyword>
<feature type="domain" description="VTT" evidence="8">
    <location>
        <begin position="56"/>
        <end position="181"/>
    </location>
</feature>
<keyword evidence="10" id="KW-1185">Reference proteome</keyword>
<feature type="transmembrane region" description="Helical" evidence="7">
    <location>
        <begin position="196"/>
        <end position="216"/>
    </location>
</feature>
<reference evidence="9 10" key="1">
    <citation type="submission" date="2018-01" db="EMBL/GenBank/DDBJ databases">
        <title>Saezia sanguinis gen. nov., sp. nov., in the order Burkholderiales isolated from human blood.</title>
        <authorList>
            <person name="Medina-Pascual M.J."/>
            <person name="Valdezate S."/>
            <person name="Monzon S."/>
            <person name="Cuesta I."/>
            <person name="Carrasco G."/>
            <person name="Villalon P."/>
            <person name="Saez-Nieto J.A."/>
        </authorList>
    </citation>
    <scope>NUCLEOTIDE SEQUENCE [LARGE SCALE GENOMIC DNA]</scope>
    <source>
        <strain evidence="9 10">CNM695-12</strain>
    </source>
</reference>
<dbReference type="GO" id="GO:0005886">
    <property type="term" value="C:plasma membrane"/>
    <property type="evidence" value="ECO:0007669"/>
    <property type="project" value="UniProtKB-SubCell"/>
</dbReference>
<evidence type="ECO:0000256" key="6">
    <source>
        <dbReference type="ARBA" id="ARBA00023136"/>
    </source>
</evidence>
<gene>
    <name evidence="9" type="ORF">CUZ56_00095</name>
</gene>
<evidence type="ECO:0000256" key="2">
    <source>
        <dbReference type="ARBA" id="ARBA00010792"/>
    </source>
</evidence>
<organism evidence="9 10">
    <name type="scientific">Saezia sanguinis</name>
    <dbReference type="NCBI Taxonomy" id="1965230"/>
    <lineage>
        <taxon>Bacteria</taxon>
        <taxon>Pseudomonadati</taxon>
        <taxon>Pseudomonadota</taxon>
        <taxon>Betaproteobacteria</taxon>
        <taxon>Burkholderiales</taxon>
        <taxon>Saeziaceae</taxon>
        <taxon>Saezia</taxon>
    </lineage>
</organism>
<evidence type="ECO:0000259" key="8">
    <source>
        <dbReference type="Pfam" id="PF09335"/>
    </source>
</evidence>
<comment type="subcellular location">
    <subcellularLocation>
        <location evidence="1 7">Cell membrane</location>
        <topology evidence="1 7">Multi-pass membrane protein</topology>
    </subcellularLocation>
</comment>
<dbReference type="AlphaFoldDB" id="A0A433SFY3"/>
<keyword evidence="6 7" id="KW-0472">Membrane</keyword>
<dbReference type="Proteomes" id="UP000286947">
    <property type="component" value="Unassembled WGS sequence"/>
</dbReference>
<evidence type="ECO:0000313" key="10">
    <source>
        <dbReference type="Proteomes" id="UP000286947"/>
    </source>
</evidence>
<feature type="transmembrane region" description="Helical" evidence="7">
    <location>
        <begin position="162"/>
        <end position="184"/>
    </location>
</feature>
<protein>
    <submittedName>
        <fullName evidence="9">Putative membrane protein</fullName>
    </submittedName>
</protein>
<keyword evidence="5 7" id="KW-1133">Transmembrane helix</keyword>
<dbReference type="RefSeq" id="WP_126977158.1">
    <property type="nucleotide sequence ID" value="NZ_CAWUGC010000012.1"/>
</dbReference>
<keyword evidence="3 7" id="KW-1003">Cell membrane</keyword>
<name>A0A433SFY3_9BURK</name>
<evidence type="ECO:0000256" key="1">
    <source>
        <dbReference type="ARBA" id="ARBA00004651"/>
    </source>
</evidence>
<dbReference type="InterPro" id="IPR032818">
    <property type="entry name" value="DedA-like"/>
</dbReference>
<accession>A0A433SFY3</accession>
<evidence type="ECO:0000256" key="3">
    <source>
        <dbReference type="ARBA" id="ARBA00022475"/>
    </source>
</evidence>
<evidence type="ECO:0000256" key="5">
    <source>
        <dbReference type="ARBA" id="ARBA00022989"/>
    </source>
</evidence>
<dbReference type="PANTHER" id="PTHR30353:SF0">
    <property type="entry name" value="TRANSMEMBRANE PROTEIN"/>
    <property type="match status" value="1"/>
</dbReference>
<evidence type="ECO:0000256" key="4">
    <source>
        <dbReference type="ARBA" id="ARBA00022692"/>
    </source>
</evidence>
<feature type="transmembrane region" description="Helical" evidence="7">
    <location>
        <begin position="35"/>
        <end position="56"/>
    </location>
</feature>
<evidence type="ECO:0000313" key="9">
    <source>
        <dbReference type="EMBL" id="RUS67620.1"/>
    </source>
</evidence>